<feature type="non-terminal residue" evidence="2">
    <location>
        <position position="1"/>
    </location>
</feature>
<dbReference type="PANTHER" id="PTHR31286">
    <property type="entry name" value="GLYCINE-RICH CELL WALL STRUCTURAL PROTEIN 1.8-LIKE"/>
    <property type="match status" value="1"/>
</dbReference>
<gene>
    <name evidence="2" type="ORF">Tci_468975</name>
</gene>
<evidence type="ECO:0000256" key="1">
    <source>
        <dbReference type="SAM" id="MobiDB-lite"/>
    </source>
</evidence>
<proteinExistence type="predicted"/>
<comment type="caution">
    <text evidence="2">The sequence shown here is derived from an EMBL/GenBank/DDBJ whole genome shotgun (WGS) entry which is preliminary data.</text>
</comment>
<evidence type="ECO:0008006" key="3">
    <source>
        <dbReference type="Google" id="ProtNLM"/>
    </source>
</evidence>
<dbReference type="AlphaFoldDB" id="A0A699HXW1"/>
<dbReference type="EMBL" id="BKCJ010227529">
    <property type="protein sequence ID" value="GEY97001.1"/>
    <property type="molecule type" value="Genomic_DNA"/>
</dbReference>
<reference evidence="2" key="1">
    <citation type="journal article" date="2019" name="Sci. Rep.">
        <title>Draft genome of Tanacetum cinerariifolium, the natural source of mosquito coil.</title>
        <authorList>
            <person name="Yamashiro T."/>
            <person name="Shiraishi A."/>
            <person name="Satake H."/>
            <person name="Nakayama K."/>
        </authorList>
    </citation>
    <scope>NUCLEOTIDE SEQUENCE</scope>
</reference>
<feature type="region of interest" description="Disordered" evidence="1">
    <location>
        <begin position="179"/>
        <end position="199"/>
    </location>
</feature>
<organism evidence="2">
    <name type="scientific">Tanacetum cinerariifolium</name>
    <name type="common">Dalmatian daisy</name>
    <name type="synonym">Chrysanthemum cinerariifolium</name>
    <dbReference type="NCBI Taxonomy" id="118510"/>
    <lineage>
        <taxon>Eukaryota</taxon>
        <taxon>Viridiplantae</taxon>
        <taxon>Streptophyta</taxon>
        <taxon>Embryophyta</taxon>
        <taxon>Tracheophyta</taxon>
        <taxon>Spermatophyta</taxon>
        <taxon>Magnoliopsida</taxon>
        <taxon>eudicotyledons</taxon>
        <taxon>Gunneridae</taxon>
        <taxon>Pentapetalae</taxon>
        <taxon>asterids</taxon>
        <taxon>campanulids</taxon>
        <taxon>Asterales</taxon>
        <taxon>Asteraceae</taxon>
        <taxon>Asteroideae</taxon>
        <taxon>Anthemideae</taxon>
        <taxon>Anthemidinae</taxon>
        <taxon>Tanacetum</taxon>
    </lineage>
</organism>
<dbReference type="PANTHER" id="PTHR31286:SF99">
    <property type="entry name" value="DUF4283 DOMAIN-CONTAINING PROTEIN"/>
    <property type="match status" value="1"/>
</dbReference>
<accession>A0A699HXW1</accession>
<sequence length="433" mass="48318">GLVLLLPYCCYDLQTLGFVGRLGITGHVCLVTWVGGRGVKEKIGVVPSAKAAKDTIVVSSFVVEESMDATVNTEDGRSSYAREMIELCADVELKDTIVVAMPKLYREGFYTCTVHVEYEWKPPRCACCKVFGHIQKECPKNPGLGVAKNSKKPSQAPKGVSVGLKVGFKPAKEYRHVLKKPTANSSGNKKKDMEPTKEVGNSNPFDVLNLVENNGELGTNGGIQLWLVMGPILVALHSGMLKLVVPVLLLLLIKLVPIQDGGCRDEIASGSELTKDDRESQLYDEYEHFGQHKGENIYDYYIRMLPEWGRFVTAFKLNRGLKESNHDHLYAYLNQHELHANENKMLMKRLNQHSHDPLALVSNVSPYQTSSGYGSKRRQHLLAMTMIMANLSYANPVYDEAGLSYDSDTLFEVQDHDNCLDNMNESHEEHDAQ</sequence>
<evidence type="ECO:0000313" key="2">
    <source>
        <dbReference type="EMBL" id="GEY97001.1"/>
    </source>
</evidence>
<protein>
    <recommendedName>
        <fullName evidence="3">Zinc knuckle CX2CX4HX4C</fullName>
    </recommendedName>
</protein>
<name>A0A699HXW1_TANCI</name>
<dbReference type="InterPro" id="IPR040256">
    <property type="entry name" value="At4g02000-like"/>
</dbReference>